<dbReference type="PIRSF" id="PIRSF016433">
    <property type="entry name" value="Viral_DNA_prim"/>
    <property type="match status" value="1"/>
</dbReference>
<gene>
    <name evidence="1" type="primary">lef-1</name>
    <name evidence="1" type="ORF">DijuNPV-ORF-143</name>
</gene>
<organism evidence="1 2">
    <name type="scientific">Dione juno nucleopolyhedrovirus</name>
    <dbReference type="NCBI Taxonomy" id="2594175"/>
    <lineage>
        <taxon>Viruses</taxon>
        <taxon>Viruses incertae sedis</taxon>
        <taxon>Naldaviricetes</taxon>
        <taxon>Lefavirales</taxon>
        <taxon>Baculoviridae</taxon>
        <taxon>Alphabaculovirus</taxon>
        <taxon>Alphabaculovirus dijunonis</taxon>
    </lineage>
</organism>
<dbReference type="EMBL" id="MK558262">
    <property type="protein sequence ID" value="QDL56999.1"/>
    <property type="molecule type" value="Genomic_DNA"/>
</dbReference>
<accession>A0AAE6LCJ3</accession>
<evidence type="ECO:0000313" key="2">
    <source>
        <dbReference type="Proteomes" id="UP000831804"/>
    </source>
</evidence>
<keyword evidence="2" id="KW-1185">Reference proteome</keyword>
<sequence length="248" mass="28142">MAPCKYTAAQINAMWNAIAYNDSRRLAFMTERQRWVHAANSFDNAAQLFEYIVKNSVSDVHVKPLEDGSREWVIDADFKNCADKAELMLKVNIGATAFMLFFADKEDAVQRVMFSGNRGFHLWLKFCGKFRMDAPKSVREHWFNVFKKPCKLNKSEIRPGTFADCVRRAVGMYIEGGGGDDLVLRHWPDVDRDVFCNASKQIRAPFSYNYKGGEYSRCLTQQLQQRIETACSTGCSIGGTEAVSKTTP</sequence>
<protein>
    <submittedName>
        <fullName evidence="1">LEF-1</fullName>
    </submittedName>
</protein>
<dbReference type="KEGG" id="vg:80538329"/>
<evidence type="ECO:0000313" key="1">
    <source>
        <dbReference type="EMBL" id="QDL56999.1"/>
    </source>
</evidence>
<proteinExistence type="predicted"/>
<dbReference type="InterPro" id="IPR016658">
    <property type="entry name" value="DNA_primase_LEF1"/>
</dbReference>
<dbReference type="Proteomes" id="UP000831804">
    <property type="component" value="Segment"/>
</dbReference>
<reference evidence="1" key="1">
    <citation type="journal article" date="2019" name="Viruses">
        <title>A Nymphalid-Infecting Group I Alphabaculovirus Isolated from the Major Passion Fruit Caterpillar Pest Dione juno juno (Lepidoptera: Nymphalidae).</title>
        <authorList>
            <person name="Ribeiro B.M."/>
            <person name="Dos Santos E.R."/>
            <person name="Trentin L.B."/>
            <person name="da Silva L.A."/>
            <person name="de Melo F.L."/>
            <person name="Kitajima E.W."/>
            <person name="Ardisson-Araujo D.M.P."/>
        </authorList>
    </citation>
    <scope>NUCLEOTIDE SEQUENCE</scope>
    <source>
        <strain evidence="1">Araguari-MG</strain>
    </source>
</reference>
<name>A0AAE6LCJ3_9ABAC</name>
<dbReference type="SUPFAM" id="SSF56747">
    <property type="entry name" value="Prim-pol domain"/>
    <property type="match status" value="1"/>
</dbReference>
<dbReference type="Gene3D" id="3.90.920.10">
    <property type="entry name" value="DNA primase, PRIM domain"/>
    <property type="match status" value="1"/>
</dbReference>
<dbReference type="GeneID" id="80538329"/>
<dbReference type="RefSeq" id="YP_010799895.1">
    <property type="nucleotide sequence ID" value="NC_076692.1"/>
</dbReference>